<accession>A0A2K8PQU0</accession>
<dbReference type="Gene3D" id="1.10.1660.10">
    <property type="match status" value="1"/>
</dbReference>
<evidence type="ECO:0000313" key="1">
    <source>
        <dbReference type="EMBL" id="ATZ29126.1"/>
    </source>
</evidence>
<dbReference type="KEGG" id="slx:SLAV_36805"/>
<evidence type="ECO:0000313" key="2">
    <source>
        <dbReference type="Proteomes" id="UP000231791"/>
    </source>
</evidence>
<reference evidence="1 2" key="1">
    <citation type="submission" date="2017-11" db="EMBL/GenBank/DDBJ databases">
        <title>Complete genome sequence of Streptomyces lavendulae subsp. lavendulae CCM 3239 (formerly 'Streptomyces aureofaciens CCM 3239'), the producer of the angucycline-type antibiotic auricin.</title>
        <authorList>
            <person name="Busche T."/>
            <person name="Novakova R."/>
            <person name="Al'Dilaimi A."/>
            <person name="Homerova D."/>
            <person name="Feckova L."/>
            <person name="Rezuchova B."/>
            <person name="Mingyar E."/>
            <person name="Csolleiova D."/>
            <person name="Bekeova C."/>
            <person name="Winkler A."/>
            <person name="Sevcikova B."/>
            <person name="Kalinowski J."/>
            <person name="Kormanec J."/>
            <person name="Ruckert C."/>
        </authorList>
    </citation>
    <scope>NUCLEOTIDE SEQUENCE [LARGE SCALE GENOMIC DNA]</scope>
    <source>
        <strain evidence="1 2">CCM 3239</strain>
    </source>
</reference>
<sequence>MVMSLLMAGRPLAGLPGSGAVSVRTSGSWSRRCRLLAPARVDAGSGYRYYAPEQARDALTIALLRDMDLPLAVIARTPASRRVYVTQR</sequence>
<dbReference type="InterPro" id="IPR009061">
    <property type="entry name" value="DNA-bd_dom_put_sf"/>
</dbReference>
<keyword evidence="2" id="KW-1185">Reference proteome</keyword>
<protein>
    <submittedName>
        <fullName evidence="1">Uncharacterized protein</fullName>
    </submittedName>
</protein>
<dbReference type="Proteomes" id="UP000231791">
    <property type="component" value="Chromosome"/>
</dbReference>
<proteinExistence type="predicted"/>
<organism evidence="1 2">
    <name type="scientific">Streptomyces lavendulae subsp. lavendulae</name>
    <dbReference type="NCBI Taxonomy" id="58340"/>
    <lineage>
        <taxon>Bacteria</taxon>
        <taxon>Bacillati</taxon>
        <taxon>Actinomycetota</taxon>
        <taxon>Actinomycetes</taxon>
        <taxon>Kitasatosporales</taxon>
        <taxon>Streptomycetaceae</taxon>
        <taxon>Streptomyces</taxon>
    </lineage>
</organism>
<gene>
    <name evidence="1" type="ORF">SLAV_36805</name>
</gene>
<dbReference type="AlphaFoldDB" id="A0A2K8PQU0"/>
<name>A0A2K8PQU0_STRLA</name>
<dbReference type="EMBL" id="CP024985">
    <property type="protein sequence ID" value="ATZ29126.1"/>
    <property type="molecule type" value="Genomic_DNA"/>
</dbReference>
<dbReference type="SUPFAM" id="SSF46955">
    <property type="entry name" value="Putative DNA-binding domain"/>
    <property type="match status" value="1"/>
</dbReference>